<proteinExistence type="predicted"/>
<organism evidence="2 3">
    <name type="scientific">Paraburkholderia bryophila</name>
    <dbReference type="NCBI Taxonomy" id="420952"/>
    <lineage>
        <taxon>Bacteria</taxon>
        <taxon>Pseudomonadati</taxon>
        <taxon>Pseudomonadota</taxon>
        <taxon>Betaproteobacteria</taxon>
        <taxon>Burkholderiales</taxon>
        <taxon>Burkholderiaceae</taxon>
        <taxon>Paraburkholderia</taxon>
    </lineage>
</organism>
<dbReference type="Proteomes" id="UP000540929">
    <property type="component" value="Unassembled WGS sequence"/>
</dbReference>
<dbReference type="RefSeq" id="WP_179744489.1">
    <property type="nucleotide sequence ID" value="NZ_JACCAS010000001.1"/>
</dbReference>
<evidence type="ECO:0000313" key="3">
    <source>
        <dbReference type="Proteomes" id="UP000540929"/>
    </source>
</evidence>
<dbReference type="AlphaFoldDB" id="A0A7Y9WNK6"/>
<comment type="caution">
    <text evidence="2">The sequence shown here is derived from an EMBL/GenBank/DDBJ whole genome shotgun (WGS) entry which is preliminary data.</text>
</comment>
<keyword evidence="3" id="KW-1185">Reference proteome</keyword>
<gene>
    <name evidence="2" type="ORF">GGD40_003699</name>
</gene>
<protein>
    <submittedName>
        <fullName evidence="2">Uncharacterized protein</fullName>
    </submittedName>
</protein>
<dbReference type="EMBL" id="JACCAS010000001">
    <property type="protein sequence ID" value="NYH24220.1"/>
    <property type="molecule type" value="Genomic_DNA"/>
</dbReference>
<accession>A0A7Y9WNK6</accession>
<reference evidence="2 3" key="1">
    <citation type="submission" date="2020-07" db="EMBL/GenBank/DDBJ databases">
        <title>Exploring microbial biodiversity for novel pathways involved in the catabolism of aromatic compounds derived from lignin.</title>
        <authorList>
            <person name="Elkins J."/>
        </authorList>
    </citation>
    <scope>NUCLEOTIDE SEQUENCE [LARGE SCALE GENOMIC DNA]</scope>
    <source>
        <strain evidence="2 3">H2C3C</strain>
    </source>
</reference>
<evidence type="ECO:0000256" key="1">
    <source>
        <dbReference type="SAM" id="MobiDB-lite"/>
    </source>
</evidence>
<name>A0A7Y9WNK6_9BURK</name>
<feature type="region of interest" description="Disordered" evidence="1">
    <location>
        <begin position="62"/>
        <end position="83"/>
    </location>
</feature>
<sequence length="101" mass="11151">MALPRNLQRFRKQLEKSLEAGERLTRYDRALIADLTKLDEQLGDGTALPALARLANDPIFRSSSARSLGPRTEVGPLPVKRHQNPVEGISVCPTCGRPLHP</sequence>
<evidence type="ECO:0000313" key="2">
    <source>
        <dbReference type="EMBL" id="NYH24220.1"/>
    </source>
</evidence>